<evidence type="ECO:0000259" key="2">
    <source>
        <dbReference type="PROSITE" id="PS50802"/>
    </source>
</evidence>
<gene>
    <name evidence="3" type="ORF">UXM345_LOCUS23740</name>
</gene>
<dbReference type="Proteomes" id="UP000663842">
    <property type="component" value="Unassembled WGS sequence"/>
</dbReference>
<dbReference type="InterPro" id="IPR003323">
    <property type="entry name" value="OTU_dom"/>
</dbReference>
<evidence type="ECO:0000313" key="3">
    <source>
        <dbReference type="EMBL" id="CAF4126645.1"/>
    </source>
</evidence>
<dbReference type="InterPro" id="IPR025476">
    <property type="entry name" value="Helitron_helicase-like"/>
</dbReference>
<organism evidence="3 4">
    <name type="scientific">Rotaria magnacalcarata</name>
    <dbReference type="NCBI Taxonomy" id="392030"/>
    <lineage>
        <taxon>Eukaryota</taxon>
        <taxon>Metazoa</taxon>
        <taxon>Spiralia</taxon>
        <taxon>Gnathifera</taxon>
        <taxon>Rotifera</taxon>
        <taxon>Eurotatoria</taxon>
        <taxon>Bdelloidea</taxon>
        <taxon>Philodinida</taxon>
        <taxon>Philodinidae</taxon>
        <taxon>Rotaria</taxon>
    </lineage>
</organism>
<protein>
    <recommendedName>
        <fullName evidence="2">OTU domain-containing protein</fullName>
    </recommendedName>
</protein>
<reference evidence="3" key="1">
    <citation type="submission" date="2021-02" db="EMBL/GenBank/DDBJ databases">
        <authorList>
            <person name="Nowell W R."/>
        </authorList>
    </citation>
    <scope>NUCLEOTIDE SEQUENCE</scope>
</reference>
<dbReference type="Pfam" id="PF14214">
    <property type="entry name" value="Helitron_like_N"/>
    <property type="match status" value="1"/>
</dbReference>
<dbReference type="PROSITE" id="PS50802">
    <property type="entry name" value="OTU"/>
    <property type="match status" value="1"/>
</dbReference>
<dbReference type="Pfam" id="PF02338">
    <property type="entry name" value="OTU"/>
    <property type="match status" value="1"/>
</dbReference>
<dbReference type="EMBL" id="CAJOBF010004160">
    <property type="protein sequence ID" value="CAF4126645.1"/>
    <property type="molecule type" value="Genomic_DNA"/>
</dbReference>
<feature type="domain" description="OTU" evidence="2">
    <location>
        <begin position="49"/>
        <end position="176"/>
    </location>
</feature>
<name>A0A819WLS0_9BILA</name>
<dbReference type="InterPro" id="IPR046700">
    <property type="entry name" value="DUF6570"/>
</dbReference>
<sequence>MFETLLTLLGKASITNSYYDQIKAICQQIETLEWLLTPIQFTPVAHFDSEIHKVAADGNCLYNSIMCLSGSTALTPSELRVRTLNELVKNEIFYNNRFMHIIGPLNEAMKNVARNFAFSELYEIAALSNVLKCNIRSIYPTIDYRPHLKIMNSTFEHAQSNAGNWSPNHFVPLLLPSGNSQSQNHLAQPKISGSGSTPTKATTKNNSLTQVRIPQFNQEDDETRSFQVPSTVIMTTNEIITPRTKRRLQLAETCASVESTIVEQKRIQARERMAAKRAAATPEEAERQRTLARERSAARRAAAIPEEADRQRILARERRAAATPDEAERQRMLARERSAARRAALTQEKAEQQRTLARDRSAARRALLTSEEVEQQRSIDREIHAARRGALTPKEVEQQRTLAVDRSMAKRATATPIEAEEQRVLSRERTATRRAARVSEEAKQQQTVAYKTTRLQKTVKQKQTVMKRKPNQDAKVDWPKPVDMGCKVNCLKNFIQHMSMDSLAESVCGICNVRRFKRDLRHVPLSKIPSIELLKIHPDLHSMIPKIQEISSFNANDSNVQSSTNNQSFTCINGMFFYEAGLYKTVDRKKRSLIHCDVCTECWSALTKEKIPKFSATNKVWMGDIPKQLQGLTIPEQRLIALYRHNSCIVKLQSPFHSTSTAQSALKGNCISFPQDVINIATTLPLELDDLCDSLKIIFVGSRMPQRSQLKHILTVRKKKIYDALQWLNQNNPLYRYITINQSTIDKLPDDDVPECLWATMEISNNTEAAESERSSYIPDPLTNASESNITTTVPITASAVLDVNGTTVSSDDVAEHLLGQMKVRMSDKTLGSQTDEGAEQDPVYMIPRGSKPANEYSNPNLLLGVFPTLFPYGFGALEDSSRPVQINFREHVRYLLSYGDRRFEEHYSFIFVLFNILQRRTACFHAQLMTSRPYFQQSAQLLETLSSEDVATALLNISKASYSKVSDERINTLMKHIKVVGGHVMGSAYSRSALRTKIHSLCFNLGLPSLFVTINPADIHSPVALYFAGVDLDLDRVLPEVLRTSYECSQIISTHPVATAKFFNCLIKSILKCLVFGGVLGPTKAYFGTVESQGRGSLHLHLLIWLKHEYTPAQLKENIQNQDFRDNLLKYLEDAVKEDLDLFRDETNDGTSTASDIRVSIQETDSITNEVVPACLSTPNPALDDFHRIFCKDVVRLVETSNIHKHSATCYKYSKGKSDTSKTCRMRMPRVLVKASNIDLSTVQITMRRSHPWINNFNEWLISACRSNMDIKFIWSGNDAKALVYYITDYVTKSTLAFHDMFALAQQGVKSIEQQRVTNSIDNAIEKSRTLVLRCYNMIASQQEVSGVQVASYLMNYDDHYTTHTFRNLFLISIENYLQAE</sequence>
<proteinExistence type="predicted"/>
<dbReference type="Gene3D" id="3.90.70.80">
    <property type="match status" value="1"/>
</dbReference>
<feature type="non-terminal residue" evidence="3">
    <location>
        <position position="1382"/>
    </location>
</feature>
<feature type="region of interest" description="Disordered" evidence="1">
    <location>
        <begin position="178"/>
        <end position="203"/>
    </location>
</feature>
<evidence type="ECO:0000313" key="4">
    <source>
        <dbReference type="Proteomes" id="UP000663842"/>
    </source>
</evidence>
<feature type="compositionally biased region" description="Basic and acidic residues" evidence="1">
    <location>
        <begin position="420"/>
        <end position="442"/>
    </location>
</feature>
<accession>A0A819WLS0</accession>
<dbReference type="Pfam" id="PF20209">
    <property type="entry name" value="DUF6570"/>
    <property type="match status" value="1"/>
</dbReference>
<feature type="region of interest" description="Disordered" evidence="1">
    <location>
        <begin position="406"/>
        <end position="442"/>
    </location>
</feature>
<comment type="caution">
    <text evidence="3">The sequence shown here is derived from an EMBL/GenBank/DDBJ whole genome shotgun (WGS) entry which is preliminary data.</text>
</comment>
<evidence type="ECO:0000256" key="1">
    <source>
        <dbReference type="SAM" id="MobiDB-lite"/>
    </source>
</evidence>